<proteinExistence type="predicted"/>
<dbReference type="InterPro" id="IPR029045">
    <property type="entry name" value="ClpP/crotonase-like_dom_sf"/>
</dbReference>
<evidence type="ECO:0000313" key="1">
    <source>
        <dbReference type="EMBL" id="ABV87719.1"/>
    </source>
</evidence>
<accession>A8H582</accession>
<dbReference type="STRING" id="398579.Spea_2399"/>
<dbReference type="Gene3D" id="3.90.226.10">
    <property type="entry name" value="2-enoyl-CoA Hydratase, Chain A, domain 1"/>
    <property type="match status" value="1"/>
</dbReference>
<dbReference type="KEGG" id="spl:Spea_2399"/>
<keyword evidence="2" id="KW-1185">Reference proteome</keyword>
<reference evidence="1 2" key="1">
    <citation type="submission" date="2007-10" db="EMBL/GenBank/DDBJ databases">
        <title>Complete sequence of Shewanella pealeana ATCC 700345.</title>
        <authorList>
            <consortium name="US DOE Joint Genome Institute"/>
            <person name="Copeland A."/>
            <person name="Lucas S."/>
            <person name="Lapidus A."/>
            <person name="Barry K."/>
            <person name="Glavina del Rio T."/>
            <person name="Dalin E."/>
            <person name="Tice H."/>
            <person name="Pitluck S."/>
            <person name="Chertkov O."/>
            <person name="Brettin T."/>
            <person name="Bruce D."/>
            <person name="Detter J.C."/>
            <person name="Han C."/>
            <person name="Schmutz J."/>
            <person name="Larimer F."/>
            <person name="Land M."/>
            <person name="Hauser L."/>
            <person name="Kyrpides N."/>
            <person name="Kim E."/>
            <person name="Zhao J.-S.Z."/>
            <person name="Manno D."/>
            <person name="Hawari J."/>
            <person name="Richardson P."/>
        </authorList>
    </citation>
    <scope>NUCLEOTIDE SEQUENCE [LARGE SCALE GENOMIC DNA]</scope>
    <source>
        <strain evidence="2">ATCC 700345 / ANG-SQ1</strain>
    </source>
</reference>
<sequence>MLLLSVPFIVKADELTKVSLKKDTIYYEGALTEDANQAAFLLFEEHTDLIKWISIKSKGGEVNNGMDLGEFIFKHNIGVEVIDYCISSCANYVFSSSITHRISNHAVIGFHGGTTGMLEATKEYLKSLPEASQSSARASFEQYIAATTLREKHFFNVIGVDQEITYLGQNPNYQKVHQAEDYVGWYYSLEDLAKFGVRNISVIDPPWKFNQLSDKVKFFKVSIDGI</sequence>
<dbReference type="AlphaFoldDB" id="A8H582"/>
<name>A8H582_SHEPA</name>
<dbReference type="EMBL" id="CP000851">
    <property type="protein sequence ID" value="ABV87719.1"/>
    <property type="molecule type" value="Genomic_DNA"/>
</dbReference>
<organism evidence="1 2">
    <name type="scientific">Shewanella pealeana (strain ATCC 700345 / ANG-SQ1)</name>
    <dbReference type="NCBI Taxonomy" id="398579"/>
    <lineage>
        <taxon>Bacteria</taxon>
        <taxon>Pseudomonadati</taxon>
        <taxon>Pseudomonadota</taxon>
        <taxon>Gammaproteobacteria</taxon>
        <taxon>Alteromonadales</taxon>
        <taxon>Shewanellaceae</taxon>
        <taxon>Shewanella</taxon>
    </lineage>
</organism>
<dbReference type="SUPFAM" id="SSF52096">
    <property type="entry name" value="ClpP/crotonase"/>
    <property type="match status" value="1"/>
</dbReference>
<dbReference type="Proteomes" id="UP000002608">
    <property type="component" value="Chromosome"/>
</dbReference>
<dbReference type="eggNOG" id="COG3904">
    <property type="taxonomic scope" value="Bacteria"/>
</dbReference>
<dbReference type="HOGENOM" id="CLU_094169_0_0_6"/>
<evidence type="ECO:0008006" key="3">
    <source>
        <dbReference type="Google" id="ProtNLM"/>
    </source>
</evidence>
<gene>
    <name evidence="1" type="ordered locus">Spea_2399</name>
</gene>
<protein>
    <recommendedName>
        <fullName evidence="3">Periplasmic protein-like protein</fullName>
    </recommendedName>
</protein>
<evidence type="ECO:0000313" key="2">
    <source>
        <dbReference type="Proteomes" id="UP000002608"/>
    </source>
</evidence>